<dbReference type="AlphaFoldDB" id="A0AAE0T2J8"/>
<name>A0AAE0T2J8_9BIVA</name>
<reference evidence="1" key="3">
    <citation type="submission" date="2023-05" db="EMBL/GenBank/DDBJ databases">
        <authorList>
            <person name="Smith C.H."/>
        </authorList>
    </citation>
    <scope>NUCLEOTIDE SEQUENCE</scope>
    <source>
        <strain evidence="1">CHS0354</strain>
        <tissue evidence="1">Mantle</tissue>
    </source>
</reference>
<proteinExistence type="predicted"/>
<dbReference type="PANTHER" id="PTHR24104:SF25">
    <property type="entry name" value="PROTEIN LIN-41"/>
    <property type="match status" value="1"/>
</dbReference>
<sequence length="245" mass="27793">MCHISDVIELHDSRLFLVDMRNCKVKMFGQDYVCQNGLSLPAFPWNACVISNITVAVTVPQKRTIQIVKTGKGVNKVGEITTRFMCWGIAYLNDQFVVTTGTDGNYILVLNLNGEEMRCIGSVNYQRGQPSQPSYITTNRSKTAIYVTYEGDHRLVAYSLGWDILFTYTDQDMRGPGGVDTDREGNIYLCGYQSNNLQQITSDGKLIKMLLTGKSKLLRHQCCRNRERLFLTYMNSAVVEVYHLQ</sequence>
<dbReference type="EMBL" id="JAEAOA010001765">
    <property type="protein sequence ID" value="KAK3602095.1"/>
    <property type="molecule type" value="Genomic_DNA"/>
</dbReference>
<reference evidence="1" key="1">
    <citation type="journal article" date="2021" name="Genome Biol. Evol.">
        <title>A High-Quality Reference Genome for a Parasitic Bivalve with Doubly Uniparental Inheritance (Bivalvia: Unionida).</title>
        <authorList>
            <person name="Smith C.H."/>
        </authorList>
    </citation>
    <scope>NUCLEOTIDE SEQUENCE</scope>
    <source>
        <strain evidence="1">CHS0354</strain>
    </source>
</reference>
<accession>A0AAE0T2J8</accession>
<gene>
    <name evidence="1" type="ORF">CHS0354_029518</name>
</gene>
<comment type="caution">
    <text evidence="1">The sequence shown here is derived from an EMBL/GenBank/DDBJ whole genome shotgun (WGS) entry which is preliminary data.</text>
</comment>
<dbReference type="GO" id="GO:0008270">
    <property type="term" value="F:zinc ion binding"/>
    <property type="evidence" value="ECO:0007669"/>
    <property type="project" value="UniProtKB-KW"/>
</dbReference>
<dbReference type="GO" id="GO:0061630">
    <property type="term" value="F:ubiquitin protein ligase activity"/>
    <property type="evidence" value="ECO:0007669"/>
    <property type="project" value="TreeGrafter"/>
</dbReference>
<dbReference type="SUPFAM" id="SSF101898">
    <property type="entry name" value="NHL repeat"/>
    <property type="match status" value="1"/>
</dbReference>
<dbReference type="Proteomes" id="UP001195483">
    <property type="component" value="Unassembled WGS sequence"/>
</dbReference>
<dbReference type="InterPro" id="IPR011042">
    <property type="entry name" value="6-blade_b-propeller_TolB-like"/>
</dbReference>
<dbReference type="GO" id="GO:0043161">
    <property type="term" value="P:proteasome-mediated ubiquitin-dependent protein catabolic process"/>
    <property type="evidence" value="ECO:0007669"/>
    <property type="project" value="TreeGrafter"/>
</dbReference>
<evidence type="ECO:0000313" key="2">
    <source>
        <dbReference type="Proteomes" id="UP001195483"/>
    </source>
</evidence>
<evidence type="ECO:0000313" key="1">
    <source>
        <dbReference type="EMBL" id="KAK3602095.1"/>
    </source>
</evidence>
<dbReference type="PANTHER" id="PTHR24104">
    <property type="entry name" value="E3 UBIQUITIN-PROTEIN LIGASE NHLRC1-RELATED"/>
    <property type="match status" value="1"/>
</dbReference>
<dbReference type="Gene3D" id="2.120.10.30">
    <property type="entry name" value="TolB, C-terminal domain"/>
    <property type="match status" value="1"/>
</dbReference>
<protein>
    <submittedName>
        <fullName evidence="1">Uncharacterized protein</fullName>
    </submittedName>
</protein>
<dbReference type="GO" id="GO:0000209">
    <property type="term" value="P:protein polyubiquitination"/>
    <property type="evidence" value="ECO:0007669"/>
    <property type="project" value="TreeGrafter"/>
</dbReference>
<keyword evidence="2" id="KW-1185">Reference proteome</keyword>
<dbReference type="InterPro" id="IPR050952">
    <property type="entry name" value="TRIM-NHL_E3_ligases"/>
</dbReference>
<reference evidence="1" key="2">
    <citation type="journal article" date="2021" name="Genome Biol. Evol.">
        <title>Developing a high-quality reference genome for a parasitic bivalve with doubly uniparental inheritance (Bivalvia: Unionida).</title>
        <authorList>
            <person name="Smith C.H."/>
        </authorList>
    </citation>
    <scope>NUCLEOTIDE SEQUENCE</scope>
    <source>
        <strain evidence="1">CHS0354</strain>
        <tissue evidence="1">Mantle</tissue>
    </source>
</reference>
<organism evidence="1 2">
    <name type="scientific">Potamilus streckersoni</name>
    <dbReference type="NCBI Taxonomy" id="2493646"/>
    <lineage>
        <taxon>Eukaryota</taxon>
        <taxon>Metazoa</taxon>
        <taxon>Spiralia</taxon>
        <taxon>Lophotrochozoa</taxon>
        <taxon>Mollusca</taxon>
        <taxon>Bivalvia</taxon>
        <taxon>Autobranchia</taxon>
        <taxon>Heteroconchia</taxon>
        <taxon>Palaeoheterodonta</taxon>
        <taxon>Unionida</taxon>
        <taxon>Unionoidea</taxon>
        <taxon>Unionidae</taxon>
        <taxon>Ambleminae</taxon>
        <taxon>Lampsilini</taxon>
        <taxon>Potamilus</taxon>
    </lineage>
</organism>